<accession>A0A7H0GL84</accession>
<reference evidence="2 3" key="1">
    <citation type="submission" date="2020-08" db="EMBL/GenBank/DDBJ databases">
        <title>Genome sequence of Diaphorobacter aerolatus KACC 16536T.</title>
        <authorList>
            <person name="Hyun D.-W."/>
            <person name="Bae J.-W."/>
        </authorList>
    </citation>
    <scope>NUCLEOTIDE SEQUENCE [LARGE SCALE GENOMIC DNA]</scope>
    <source>
        <strain evidence="2 3">KACC 16536</strain>
    </source>
</reference>
<keyword evidence="3" id="KW-1185">Reference proteome</keyword>
<gene>
    <name evidence="2" type="ORF">H9K75_02520</name>
</gene>
<evidence type="ECO:0000313" key="3">
    <source>
        <dbReference type="Proteomes" id="UP000516028"/>
    </source>
</evidence>
<dbReference type="EMBL" id="CP060783">
    <property type="protein sequence ID" value="QNP49050.1"/>
    <property type="molecule type" value="Genomic_DNA"/>
</dbReference>
<dbReference type="Pfam" id="PF18551">
    <property type="entry name" value="TackOD1"/>
    <property type="match status" value="1"/>
</dbReference>
<evidence type="ECO:0000259" key="1">
    <source>
        <dbReference type="Pfam" id="PF18551"/>
    </source>
</evidence>
<dbReference type="Proteomes" id="UP000516028">
    <property type="component" value="Chromosome"/>
</dbReference>
<dbReference type="InterPro" id="IPR040572">
    <property type="entry name" value="TackOD1"/>
</dbReference>
<dbReference type="AlphaFoldDB" id="A0A7H0GL84"/>
<feature type="domain" description="Thaumarchaeal output" evidence="1">
    <location>
        <begin position="119"/>
        <end position="295"/>
    </location>
</feature>
<dbReference type="KEGG" id="daer:H9K75_02520"/>
<evidence type="ECO:0000313" key="2">
    <source>
        <dbReference type="EMBL" id="QNP49050.1"/>
    </source>
</evidence>
<dbReference type="RefSeq" id="WP_187724642.1">
    <property type="nucleotide sequence ID" value="NZ_CP060783.1"/>
</dbReference>
<proteinExistence type="predicted"/>
<organism evidence="2 3">
    <name type="scientific">Diaphorobacter aerolatus</name>
    <dbReference type="NCBI Taxonomy" id="1288495"/>
    <lineage>
        <taxon>Bacteria</taxon>
        <taxon>Pseudomonadati</taxon>
        <taxon>Pseudomonadota</taxon>
        <taxon>Betaproteobacteria</taxon>
        <taxon>Burkholderiales</taxon>
        <taxon>Comamonadaceae</taxon>
        <taxon>Diaphorobacter</taxon>
    </lineage>
</organism>
<sequence length="446" mass="49474">MNKSVALHGASLVTFSQRAAGPSAVANELRFATWDDFLASGARATGFFLEDCTPDLQDELLWQIRQSRWWEFWVALGPKAPSSSAETLADARQSRDKAAQSAAMVQAARTGLPHGAHLDFEERLLQFLFVRDGASLQPVPDRHSHYLYRFPLAEALGADEERVTRVLLDLQRRRFLEPGVLIDRVRHCRKCSSAHPHYHDVCPHCRSIQIEKSAALHCFTCGHVAPQADYVQDSKLVCPQCNAHLRHIGVDYDRPLTQYACADCHHAFVEASVQVRCLDCGELAEPDALDVRGIAPLRLTARGRAAMREGSSVEHAVASEFSQHVPQTAFSQALGWTLRPSGDAPNASLVAMELTVQQQDARGLALIDEGVRRMHELLVDSDISTVDADERLWFLVGDGASLIHRVRAMYPSGSDAQLRTAFIDLSDVGEARDPRQLMSRLKSELM</sequence>
<name>A0A7H0GL84_9BURK</name>
<protein>
    <recommendedName>
        <fullName evidence="1">Thaumarchaeal output domain-containing protein</fullName>
    </recommendedName>
</protein>